<keyword evidence="2" id="KW-1185">Reference proteome</keyword>
<gene>
    <name evidence="1" type="ORF">I7X12_15315</name>
</gene>
<dbReference type="OrthoDB" id="235676at2157"/>
<evidence type="ECO:0000313" key="1">
    <source>
        <dbReference type="EMBL" id="QPV62103.1"/>
    </source>
</evidence>
<proteinExistence type="predicted"/>
<accession>A0A7T3FWQ6</accession>
<dbReference type="AlphaFoldDB" id="A0A7T3FWQ6"/>
<dbReference type="EMBL" id="CP065856">
    <property type="protein sequence ID" value="QPV62103.1"/>
    <property type="molecule type" value="Genomic_DNA"/>
</dbReference>
<name>A0A7T3FWQ6_9EURY</name>
<dbReference type="Proteomes" id="UP000595001">
    <property type="component" value="Chromosome"/>
</dbReference>
<dbReference type="RefSeq" id="WP_198060920.1">
    <property type="nucleotide sequence ID" value="NZ_CP065856.1"/>
</dbReference>
<reference evidence="1 2" key="1">
    <citation type="submission" date="2020-12" db="EMBL/GenBank/DDBJ databases">
        <title>Halosimplex halophilum sp. nov. and Halosimplex salinum sp. nov., two new members of the genus Halosimplex.</title>
        <authorList>
            <person name="Cui H.L."/>
        </authorList>
    </citation>
    <scope>NUCLEOTIDE SEQUENCE [LARGE SCALE GENOMIC DNA]</scope>
    <source>
        <strain evidence="1 2">YGH94</strain>
    </source>
</reference>
<dbReference type="SUPFAM" id="SSF53067">
    <property type="entry name" value="Actin-like ATPase domain"/>
    <property type="match status" value="1"/>
</dbReference>
<sequence>MYVGIDHSTTGIKVACTGEDGELRTAFLIDRRDLETVEETLAILDDRVGLSRITLATITYAFGNAIDEIEAIERVPNRGVTDLVGLDYGTGAGAAVFDRLREADVPAVVLPGVHRGLDTLHDYFRHYSVLAGADKVASMRYALERVRADFGASGTFIWACASSSCMAGLVCNGRLAGFFHWIGPVHGWPDPQAVRRAADSGFDDVFMQCGLVARREDDLTEVHDITDPELLELVSLAAIQNVYALYPFALTLDEGLDAVALSGRLMRREQPFPVGRRVYERCVDLAPVRFVEPYASAHGAALVAKDVAHGADHVLGIPVGSVPADDGE</sequence>
<dbReference type="GeneID" id="60589890"/>
<evidence type="ECO:0000313" key="2">
    <source>
        <dbReference type="Proteomes" id="UP000595001"/>
    </source>
</evidence>
<protein>
    <submittedName>
        <fullName evidence="1">Uncharacterized protein</fullName>
    </submittedName>
</protein>
<dbReference type="InterPro" id="IPR043129">
    <property type="entry name" value="ATPase_NBD"/>
</dbReference>
<dbReference type="KEGG" id="hlt:I7X12_15315"/>
<organism evidence="1 2">
    <name type="scientific">Halosimplex litoreum</name>
    <dbReference type="NCBI Taxonomy" id="1198301"/>
    <lineage>
        <taxon>Archaea</taxon>
        <taxon>Methanobacteriati</taxon>
        <taxon>Methanobacteriota</taxon>
        <taxon>Stenosarchaea group</taxon>
        <taxon>Halobacteria</taxon>
        <taxon>Halobacteriales</taxon>
        <taxon>Haloarculaceae</taxon>
        <taxon>Halosimplex</taxon>
    </lineage>
</organism>